<evidence type="ECO:0000313" key="1">
    <source>
        <dbReference type="EMBL" id="SHF30193.1"/>
    </source>
</evidence>
<dbReference type="RefSeq" id="WP_073157168.1">
    <property type="nucleotide sequence ID" value="NZ_FQVL01000014.1"/>
</dbReference>
<reference evidence="1 2" key="1">
    <citation type="submission" date="2016-11" db="EMBL/GenBank/DDBJ databases">
        <authorList>
            <person name="Jaros S."/>
            <person name="Januszkiewicz K."/>
            <person name="Wedrychowicz H."/>
        </authorList>
    </citation>
    <scope>NUCLEOTIDE SEQUENCE [LARGE SCALE GENOMIC DNA]</scope>
    <source>
        <strain evidence="1 2">DSM 44666</strain>
    </source>
</reference>
<dbReference type="InterPro" id="IPR022453">
    <property type="entry name" value="Znf_MqsA-type"/>
</dbReference>
<organism evidence="1 2">
    <name type="scientific">Seinonella peptonophila</name>
    <dbReference type="NCBI Taxonomy" id="112248"/>
    <lineage>
        <taxon>Bacteria</taxon>
        <taxon>Bacillati</taxon>
        <taxon>Bacillota</taxon>
        <taxon>Bacilli</taxon>
        <taxon>Bacillales</taxon>
        <taxon>Thermoactinomycetaceae</taxon>
        <taxon>Seinonella</taxon>
    </lineage>
</organism>
<dbReference type="STRING" id="112248.SAMN05444392_11432"/>
<dbReference type="AlphaFoldDB" id="A0A1M5AJ14"/>
<dbReference type="Proteomes" id="UP000184476">
    <property type="component" value="Unassembled WGS sequence"/>
</dbReference>
<dbReference type="EMBL" id="FQVL01000014">
    <property type="protein sequence ID" value="SHF30193.1"/>
    <property type="molecule type" value="Genomic_DNA"/>
</dbReference>
<proteinExistence type="predicted"/>
<name>A0A1M5AJ14_9BACL</name>
<accession>A0A1M5AJ14</accession>
<sequence>MYCCGAAMIGAIGSLRKHSVFVHNVPLLYCPVCHEIEVHPAVKEEFELVVQYAVEDGVKETTLRDKIDPELIAEWKEYCVSFQEADLEPILREQIDYSLDLLSATKQLGDAEWGEELKNRLKVLTGRLKRLEEQKESSK</sequence>
<dbReference type="NCBIfam" id="TIGR03831">
    <property type="entry name" value="YgiT_finger"/>
    <property type="match status" value="1"/>
</dbReference>
<dbReference type="OrthoDB" id="2381339at2"/>
<evidence type="ECO:0000313" key="2">
    <source>
        <dbReference type="Proteomes" id="UP000184476"/>
    </source>
</evidence>
<protein>
    <submittedName>
        <fullName evidence="1">YgiT-type zinc finger domain-containing protein</fullName>
    </submittedName>
</protein>
<keyword evidence="2" id="KW-1185">Reference proteome</keyword>
<gene>
    <name evidence="1" type="ORF">SAMN05444392_11432</name>
</gene>